<keyword evidence="9" id="KW-1185">Reference proteome</keyword>
<evidence type="ECO:0000256" key="2">
    <source>
        <dbReference type="ARBA" id="ARBA00022801"/>
    </source>
</evidence>
<keyword evidence="2 4" id="KW-0378">Hydrolase</keyword>
<dbReference type="UniPathway" id="UPA00280"/>
<dbReference type="Gene3D" id="2.60.120.260">
    <property type="entry name" value="Galactose-binding domain-like"/>
    <property type="match status" value="1"/>
</dbReference>
<dbReference type="InterPro" id="IPR050347">
    <property type="entry name" value="Bact_Beta-galactosidase"/>
</dbReference>
<proteinExistence type="inferred from homology"/>
<dbReference type="Proteomes" id="UP000053095">
    <property type="component" value="Unassembled WGS sequence"/>
</dbReference>
<dbReference type="InterPro" id="IPR036156">
    <property type="entry name" value="Beta-gal/glucu_dom_sf"/>
</dbReference>
<dbReference type="EMBL" id="DF933814">
    <property type="protein sequence ID" value="GAM36613.1"/>
    <property type="molecule type" value="Genomic_DNA"/>
</dbReference>
<dbReference type="InterPro" id="IPR006104">
    <property type="entry name" value="Glyco_hydro_2_N"/>
</dbReference>
<evidence type="ECO:0000313" key="9">
    <source>
        <dbReference type="Proteomes" id="UP000053095"/>
    </source>
</evidence>
<dbReference type="InterPro" id="IPR006102">
    <property type="entry name" value="Ig-like_GH2"/>
</dbReference>
<comment type="similarity">
    <text evidence="1 4">Belongs to the glycosyl hydrolase 2 family.</text>
</comment>
<dbReference type="InterPro" id="IPR006103">
    <property type="entry name" value="Glyco_hydro_2_cat"/>
</dbReference>
<sequence length="448" mass="51930">MGSVVQLPDYCNQLVVQRNRLPTRSYWIPEDSILLNGTWDFHYALTPLHEVDEWETIEVPGHWQLQGYGKPQYTNVPFPFPIDPPFVPTQNPTGTYKKLFRIPEEWAVPSQIRLRFDGVDSAFHLFVNGVEVGYNQGSRNAAEFDITEYTSLQQDNELLVRVYQYSDGTYLEDQDQWWLSGIFRDVHLLAFSATARIEDFTVQTLLDGTYTDATLKIGLQIYLETNCTVEVNVYDQTHSQIKQCSESVPARTASFELSVPFEHPHKWTAETPYLYELEITLRSPKNVQTIRQKVGFRQVEIQNGNITVNGKAILFRGVNHHDFHPRRGRAVPLEFLKQDLILMKKHNINAVRCCHYPSHPRFYDLCDELGLWVMDEADLECHGFIRAYPDMKNIPREVWGKGGADSIEEYLSPELAKFTSDNPAWRVAYLDRIMQMLQRDKNHPSIIV</sequence>
<dbReference type="InterPro" id="IPR013783">
    <property type="entry name" value="Ig-like_fold"/>
</dbReference>
<dbReference type="GO" id="GO:0004565">
    <property type="term" value="F:beta-galactosidase activity"/>
    <property type="evidence" value="ECO:0007669"/>
    <property type="project" value="TreeGrafter"/>
</dbReference>
<keyword evidence="3 4" id="KW-0326">Glycosidase</keyword>
<evidence type="ECO:0000256" key="1">
    <source>
        <dbReference type="ARBA" id="ARBA00007401"/>
    </source>
</evidence>
<reference evidence="9" key="1">
    <citation type="journal article" date="2015" name="Genome Announc.">
        <title>Draft genome sequence of Talaromyces cellulolyticus strain Y-94, a source of lignocellulosic biomass-degrading enzymes.</title>
        <authorList>
            <person name="Fujii T."/>
            <person name="Koike H."/>
            <person name="Sawayama S."/>
            <person name="Yano S."/>
            <person name="Inoue H."/>
        </authorList>
    </citation>
    <scope>NUCLEOTIDE SEQUENCE [LARGE SCALE GENOMIC DNA]</scope>
    <source>
        <strain evidence="9">Y-94</strain>
    </source>
</reference>
<accession>A0A510NX23</accession>
<gene>
    <name evidence="8" type="ORF">TCE0_018f05830</name>
</gene>
<evidence type="ECO:0000259" key="6">
    <source>
        <dbReference type="Pfam" id="PF02836"/>
    </source>
</evidence>
<evidence type="ECO:0000256" key="3">
    <source>
        <dbReference type="ARBA" id="ARBA00023295"/>
    </source>
</evidence>
<dbReference type="InterPro" id="IPR017853">
    <property type="entry name" value="GH"/>
</dbReference>
<protein>
    <submittedName>
        <fullName evidence="8">Uncharacterized protein</fullName>
    </submittedName>
</protein>
<dbReference type="PANTHER" id="PTHR46323">
    <property type="entry name" value="BETA-GALACTOSIDASE"/>
    <property type="match status" value="1"/>
</dbReference>
<dbReference type="GO" id="GO:0005990">
    <property type="term" value="P:lactose catabolic process"/>
    <property type="evidence" value="ECO:0007669"/>
    <property type="project" value="TreeGrafter"/>
</dbReference>
<name>A0A510NX23_TALPI</name>
<dbReference type="SUPFAM" id="SSF49785">
    <property type="entry name" value="Galactose-binding domain-like"/>
    <property type="match status" value="1"/>
</dbReference>
<feature type="domain" description="Glycosyl hydrolases family 2 sugar binding" evidence="7">
    <location>
        <begin position="35"/>
        <end position="189"/>
    </location>
</feature>
<dbReference type="InterPro" id="IPR023230">
    <property type="entry name" value="Glyco_hydro_2_CS"/>
</dbReference>
<dbReference type="PRINTS" id="PR00132">
    <property type="entry name" value="GLHYDRLASE2"/>
</dbReference>
<dbReference type="Pfam" id="PF02836">
    <property type="entry name" value="Glyco_hydro_2_C"/>
    <property type="match status" value="1"/>
</dbReference>
<dbReference type="PROSITE" id="PS00719">
    <property type="entry name" value="GLYCOSYL_HYDROL_F2_1"/>
    <property type="match status" value="1"/>
</dbReference>
<evidence type="ECO:0000259" key="7">
    <source>
        <dbReference type="Pfam" id="PF02837"/>
    </source>
</evidence>
<evidence type="ECO:0000256" key="4">
    <source>
        <dbReference type="RuleBase" id="RU361154"/>
    </source>
</evidence>
<evidence type="ECO:0000313" key="8">
    <source>
        <dbReference type="EMBL" id="GAM36613.1"/>
    </source>
</evidence>
<feature type="domain" description="Glycoside hydrolase family 2 catalytic" evidence="6">
    <location>
        <begin position="299"/>
        <end position="448"/>
    </location>
</feature>
<feature type="domain" description="Glycoside hydrolase family 2 immunoglobulin-like beta-sandwich" evidence="5">
    <location>
        <begin position="195"/>
        <end position="297"/>
    </location>
</feature>
<dbReference type="Pfam" id="PF00703">
    <property type="entry name" value="Glyco_hydro_2"/>
    <property type="match status" value="1"/>
</dbReference>
<dbReference type="Gene3D" id="2.60.40.10">
    <property type="entry name" value="Immunoglobulins"/>
    <property type="match status" value="1"/>
</dbReference>
<dbReference type="Gene3D" id="3.20.20.80">
    <property type="entry name" value="Glycosidases"/>
    <property type="match status" value="1"/>
</dbReference>
<dbReference type="SUPFAM" id="SSF49303">
    <property type="entry name" value="beta-Galactosidase/glucuronidase domain"/>
    <property type="match status" value="1"/>
</dbReference>
<dbReference type="InterPro" id="IPR006101">
    <property type="entry name" value="Glyco_hydro_2"/>
</dbReference>
<dbReference type="GO" id="GO:0009341">
    <property type="term" value="C:beta-galactosidase complex"/>
    <property type="evidence" value="ECO:0007669"/>
    <property type="project" value="TreeGrafter"/>
</dbReference>
<evidence type="ECO:0000259" key="5">
    <source>
        <dbReference type="Pfam" id="PF00703"/>
    </source>
</evidence>
<dbReference type="InterPro" id="IPR008979">
    <property type="entry name" value="Galactose-bd-like_sf"/>
</dbReference>
<organism evidence="8 9">
    <name type="scientific">Talaromyces pinophilus</name>
    <name type="common">Penicillium pinophilum</name>
    <dbReference type="NCBI Taxonomy" id="128442"/>
    <lineage>
        <taxon>Eukaryota</taxon>
        <taxon>Fungi</taxon>
        <taxon>Dikarya</taxon>
        <taxon>Ascomycota</taxon>
        <taxon>Pezizomycotina</taxon>
        <taxon>Eurotiomycetes</taxon>
        <taxon>Eurotiomycetidae</taxon>
        <taxon>Eurotiales</taxon>
        <taxon>Trichocomaceae</taxon>
        <taxon>Talaromyces</taxon>
        <taxon>Talaromyces sect. Talaromyces</taxon>
    </lineage>
</organism>
<dbReference type="SUPFAM" id="SSF51445">
    <property type="entry name" value="(Trans)glycosidases"/>
    <property type="match status" value="1"/>
</dbReference>
<dbReference type="AlphaFoldDB" id="A0A510NX23"/>
<dbReference type="PANTHER" id="PTHR46323:SF1">
    <property type="entry name" value="LACTASE"/>
    <property type="match status" value="1"/>
</dbReference>
<dbReference type="Pfam" id="PF02837">
    <property type="entry name" value="Glyco_hydro_2_N"/>
    <property type="match status" value="1"/>
</dbReference>